<dbReference type="Pfam" id="PF08327">
    <property type="entry name" value="AHSA1"/>
    <property type="match status" value="1"/>
</dbReference>
<reference evidence="3 4" key="1">
    <citation type="submission" date="2019-07" db="EMBL/GenBank/DDBJ databases">
        <title>Rhodococcus cavernicolus sp. nov., isolated from a cave.</title>
        <authorList>
            <person name="Lee S.D."/>
        </authorList>
    </citation>
    <scope>NUCLEOTIDE SEQUENCE [LARGE SCALE GENOMIC DNA]</scope>
    <source>
        <strain evidence="3 4">C1-24</strain>
    </source>
</reference>
<comment type="caution">
    <text evidence="3">The sequence shown here is derived from an EMBL/GenBank/DDBJ whole genome shotgun (WGS) entry which is preliminary data.</text>
</comment>
<dbReference type="RefSeq" id="WP_149431621.1">
    <property type="nucleotide sequence ID" value="NZ_VLNY01000008.1"/>
</dbReference>
<dbReference type="InterPro" id="IPR023393">
    <property type="entry name" value="START-like_dom_sf"/>
</dbReference>
<accession>A0A5A7S8E6</accession>
<dbReference type="EMBL" id="VLNY01000008">
    <property type="protein sequence ID" value="KAA0021754.1"/>
    <property type="molecule type" value="Genomic_DNA"/>
</dbReference>
<organism evidence="3 4">
    <name type="scientific">Antrihabitans cavernicola</name>
    <dbReference type="NCBI Taxonomy" id="2495913"/>
    <lineage>
        <taxon>Bacteria</taxon>
        <taxon>Bacillati</taxon>
        <taxon>Actinomycetota</taxon>
        <taxon>Actinomycetes</taxon>
        <taxon>Mycobacteriales</taxon>
        <taxon>Nocardiaceae</taxon>
        <taxon>Antrihabitans</taxon>
    </lineage>
</organism>
<feature type="domain" description="Activator of Hsp90 ATPase homologue 1/2-like C-terminal" evidence="2">
    <location>
        <begin position="13"/>
        <end position="148"/>
    </location>
</feature>
<evidence type="ECO:0000313" key="3">
    <source>
        <dbReference type="EMBL" id="KAA0021754.1"/>
    </source>
</evidence>
<evidence type="ECO:0000313" key="4">
    <source>
        <dbReference type="Proteomes" id="UP000322244"/>
    </source>
</evidence>
<comment type="similarity">
    <text evidence="1">Belongs to the AHA1 family.</text>
</comment>
<dbReference type="InterPro" id="IPR013538">
    <property type="entry name" value="ASHA1/2-like_C"/>
</dbReference>
<evidence type="ECO:0000259" key="2">
    <source>
        <dbReference type="Pfam" id="PF08327"/>
    </source>
</evidence>
<dbReference type="OrthoDB" id="9803476at2"/>
<evidence type="ECO:0000256" key="1">
    <source>
        <dbReference type="ARBA" id="ARBA00006817"/>
    </source>
</evidence>
<dbReference type="SUPFAM" id="SSF55961">
    <property type="entry name" value="Bet v1-like"/>
    <property type="match status" value="1"/>
</dbReference>
<dbReference type="Proteomes" id="UP000322244">
    <property type="component" value="Unassembled WGS sequence"/>
</dbReference>
<gene>
    <name evidence="3" type="ORF">FOY51_17885</name>
</gene>
<protein>
    <submittedName>
        <fullName evidence="3">Polyketide cyclase</fullName>
    </submittedName>
</protein>
<keyword evidence="4" id="KW-1185">Reference proteome</keyword>
<sequence length="155" mass="17183">MEYGKIERTMYVDATPDVVFEVVSSPEHLKEWWPDDVAGLESPVPGASGELKWGDCDAGGQAVAITVVDAQPPRLFSFRWTQPIGETAAVGNSMLVVFELTATGEGTTVRMTETGFREMGWEVAVLEEQYNSHVEGWDRFLPRLVEYAGQVSARR</sequence>
<dbReference type="AlphaFoldDB" id="A0A5A7S8E6"/>
<dbReference type="Gene3D" id="3.30.530.20">
    <property type="match status" value="1"/>
</dbReference>
<name>A0A5A7S8E6_9NOCA</name>
<proteinExistence type="inferred from homology"/>